<accession>A0A0G9K7K3</accession>
<proteinExistence type="predicted"/>
<dbReference type="AlphaFoldDB" id="A0A0G9K7K3"/>
<reference evidence="1 2" key="1">
    <citation type="submission" date="2014-01" db="EMBL/GenBank/DDBJ databases">
        <title>Development of a Comparative Genomic Fingerprinting Assay for High Resolution Genotyping of Arcobacter butzleri.</title>
        <authorList>
            <person name="Webb A.L."/>
            <person name="Inglis G.D."/>
            <person name="Kruczkiewicz P."/>
            <person name="Selinger L.B."/>
            <person name="Taboada E.N."/>
        </authorList>
    </citation>
    <scope>NUCLEOTIDE SEQUENCE [LARGE SCALE GENOMIC DNA]</scope>
    <source>
        <strain evidence="1 2">L348</strain>
    </source>
</reference>
<comment type="caution">
    <text evidence="1">The sequence shown here is derived from an EMBL/GenBank/DDBJ whole genome shotgun (WGS) entry which is preliminary data.</text>
</comment>
<evidence type="ECO:0000313" key="2">
    <source>
        <dbReference type="Proteomes" id="UP000035514"/>
    </source>
</evidence>
<dbReference type="RefSeq" id="WP_046996252.1">
    <property type="nucleotide sequence ID" value="NZ_JAIQ01000057.1"/>
</dbReference>
<sequence>MENENRKIEYAFENGRTEYAFSNIIFYSNNKDDFENLKKSLQLDKSLGLEKETLNMESIYELRNGTFDLYFLDKSKGTNRYSEENVGTQRI</sequence>
<protein>
    <submittedName>
        <fullName evidence="1">Uncharacterized protein</fullName>
    </submittedName>
</protein>
<gene>
    <name evidence="1" type="ORF">AA20_02430</name>
</gene>
<dbReference type="EMBL" id="JAIQ01000057">
    <property type="protein sequence ID" value="KLE01745.1"/>
    <property type="molecule type" value="Genomic_DNA"/>
</dbReference>
<evidence type="ECO:0000313" key="1">
    <source>
        <dbReference type="EMBL" id="KLE01745.1"/>
    </source>
</evidence>
<dbReference type="Proteomes" id="UP000035514">
    <property type="component" value="Unassembled WGS sequence"/>
</dbReference>
<dbReference type="PATRIC" id="fig|1447256.3.peg.465"/>
<organism evidence="1 2">
    <name type="scientific">Aliarcobacter butzleri L348</name>
    <dbReference type="NCBI Taxonomy" id="1447256"/>
    <lineage>
        <taxon>Bacteria</taxon>
        <taxon>Pseudomonadati</taxon>
        <taxon>Campylobacterota</taxon>
        <taxon>Epsilonproteobacteria</taxon>
        <taxon>Campylobacterales</taxon>
        <taxon>Arcobacteraceae</taxon>
        <taxon>Aliarcobacter</taxon>
    </lineage>
</organism>
<name>A0A0G9K7K3_9BACT</name>